<feature type="compositionally biased region" description="Basic and acidic residues" evidence="1">
    <location>
        <begin position="817"/>
        <end position="826"/>
    </location>
</feature>
<feature type="compositionally biased region" description="Polar residues" evidence="1">
    <location>
        <begin position="719"/>
        <end position="733"/>
    </location>
</feature>
<feature type="region of interest" description="Disordered" evidence="1">
    <location>
        <begin position="700"/>
        <end position="988"/>
    </location>
</feature>
<organism evidence="3 4">
    <name type="scientific">Malassezia yamatoensis</name>
    <dbReference type="NCBI Taxonomy" id="253288"/>
    <lineage>
        <taxon>Eukaryota</taxon>
        <taxon>Fungi</taxon>
        <taxon>Dikarya</taxon>
        <taxon>Basidiomycota</taxon>
        <taxon>Ustilaginomycotina</taxon>
        <taxon>Malasseziomycetes</taxon>
        <taxon>Malasseziales</taxon>
        <taxon>Malasseziaceae</taxon>
        <taxon>Malassezia</taxon>
    </lineage>
</organism>
<evidence type="ECO:0000256" key="1">
    <source>
        <dbReference type="SAM" id="MobiDB-lite"/>
    </source>
</evidence>
<name>A0AAJ5YPC9_9BASI</name>
<dbReference type="SMART" id="SM00240">
    <property type="entry name" value="FHA"/>
    <property type="match status" value="1"/>
</dbReference>
<dbReference type="InterPro" id="IPR008984">
    <property type="entry name" value="SMAD_FHA_dom_sf"/>
</dbReference>
<sequence>MSRPADASKRFGALKLLDSEGVEKFQYEIRKSVTTLGRALTNDVRLLLEDVSREHCRLEMQHGSKAKLYLLGTNGIIYNGKPIKPSTPDIALDLSDGDVFQISKHHLSFSSCPEMDQLQSIDTLTSSSSSRSGTLSSTPMTPRRQSARLQAKIQSPVLMENSRADDGEKTLNSKNQLDIMQLRDCVNELEQAEQHATSTSKVESEETEKEEYSQAQVQTPMSAEAYQSKSSSMDTSADIDLAQKRDGNQSDPSASSEQSLILGCQSQQEESGIGNELHLEMNESNKPCESASDQLVVSPEQAANTNVNLASELSPPVLTELPVLDKPESPSDLMQENDINPTWDDEEDDWDDEDSEEAAVDLELSGASNPTLPLENRVPQSLPRNLHSHHSLNWTPSKTRKVSLRTATLLKRSAQYPLIPLAELRRPAISSLPPKVSPLGPRTSTGSRDMDITQDFDQKFDTSDVSLATDIDQYSSSDSSESDNDKAQNQQAVHVPERAPTLAGFLTPQRTKQRTLRRMSNPEAPVTPKLRSRSSWQWLRSFFASPSKDSKEHPQDNCPSFERDSQMQPTVELSTEDKDEFYDVQGDGLAVQHSEVPAYDDMDIDPASSSNRSEWGSPDIRPTTSSDTPDMRDLKHVFTVQPGALSVSPMADFRHFMRPDNNAQEDISLEAAWNTMTANENHHQEEVWSDVEEFPSPALEENDSIHTHPHNTLGDDDQLGTSGMTDCLSNDATQPFPLPNVDSRVRPVAERGADTSGSVHKLPSPKPHRQENAPQEILSAVDTANDVSAPSMKLHDSDQNDELPNSERSDSTPTEQSSDKENEPCHAKVTRTTKIMPVASTIPESSISKGTDTESLTHRRTPRKVPKREREPLRSSPRLKEAEKQPSRTHDVFSNTKASRMTARPVRQKEPYVPVRRQLPARSSIRQFRMNVDPITNTSPSVGHAKPTKRTLSRGTKSDDFDHSLDPRSASSSIDSKARQINARASHR</sequence>
<dbReference type="Pfam" id="PF00498">
    <property type="entry name" value="FHA"/>
    <property type="match status" value="1"/>
</dbReference>
<feature type="region of interest" description="Disordered" evidence="1">
    <location>
        <begin position="546"/>
        <end position="573"/>
    </location>
</feature>
<feature type="compositionally biased region" description="Polar residues" evidence="1">
    <location>
        <begin position="249"/>
        <end position="269"/>
    </location>
</feature>
<dbReference type="PROSITE" id="PS50006">
    <property type="entry name" value="FHA_DOMAIN"/>
    <property type="match status" value="1"/>
</dbReference>
<dbReference type="AlphaFoldDB" id="A0AAJ5YPC9"/>
<dbReference type="SUPFAM" id="SSF49879">
    <property type="entry name" value="SMAD/FHA domain"/>
    <property type="match status" value="1"/>
</dbReference>
<evidence type="ECO:0000313" key="3">
    <source>
        <dbReference type="EMBL" id="WFC98073.1"/>
    </source>
</evidence>
<feature type="compositionally biased region" description="Basic residues" evidence="1">
    <location>
        <begin position="858"/>
        <end position="867"/>
    </location>
</feature>
<feature type="compositionally biased region" description="Low complexity" evidence="1">
    <location>
        <begin position="123"/>
        <end position="138"/>
    </location>
</feature>
<dbReference type="EMBL" id="CP119943">
    <property type="protein sequence ID" value="WFC98073.1"/>
    <property type="molecule type" value="Genomic_DNA"/>
</dbReference>
<feature type="compositionally biased region" description="Basic and acidic residues" evidence="1">
    <location>
        <begin position="956"/>
        <end position="966"/>
    </location>
</feature>
<dbReference type="CDD" id="cd22673">
    <property type="entry name" value="FHA_Ki67"/>
    <property type="match status" value="1"/>
</dbReference>
<feature type="compositionally biased region" description="Basic and acidic residues" evidence="1">
    <location>
        <begin position="743"/>
        <end position="753"/>
    </location>
</feature>
<proteinExistence type="predicted"/>
<protein>
    <recommendedName>
        <fullName evidence="2">FHA domain-containing protein</fullName>
    </recommendedName>
</protein>
<dbReference type="Proteomes" id="UP001219567">
    <property type="component" value="Chromosome 1"/>
</dbReference>
<feature type="region of interest" description="Disordered" evidence="1">
    <location>
        <begin position="327"/>
        <end position="356"/>
    </location>
</feature>
<feature type="region of interest" description="Disordered" evidence="1">
    <location>
        <begin position="430"/>
        <end position="450"/>
    </location>
</feature>
<feature type="compositionally biased region" description="Polar residues" evidence="1">
    <location>
        <begin position="213"/>
        <end position="235"/>
    </location>
</feature>
<keyword evidence="4" id="KW-1185">Reference proteome</keyword>
<evidence type="ECO:0000313" key="4">
    <source>
        <dbReference type="Proteomes" id="UP001219567"/>
    </source>
</evidence>
<dbReference type="InterPro" id="IPR000253">
    <property type="entry name" value="FHA_dom"/>
</dbReference>
<reference evidence="3 4" key="1">
    <citation type="submission" date="2023-03" db="EMBL/GenBank/DDBJ databases">
        <title>Mating type loci evolution in Malassezia.</title>
        <authorList>
            <person name="Coelho M.A."/>
        </authorList>
    </citation>
    <scope>NUCLEOTIDE SEQUENCE [LARGE SCALE GENOMIC DNA]</scope>
    <source>
        <strain evidence="3 4">CBS 9725</strain>
    </source>
</reference>
<feature type="compositionally biased region" description="Basic and acidic residues" evidence="1">
    <location>
        <begin position="162"/>
        <end position="171"/>
    </location>
</feature>
<dbReference type="Gene3D" id="2.60.200.20">
    <property type="match status" value="1"/>
</dbReference>
<gene>
    <name evidence="3" type="ORF">MYAM1_000795</name>
</gene>
<accession>A0AAJ5YPC9</accession>
<evidence type="ECO:0000259" key="2">
    <source>
        <dbReference type="PROSITE" id="PS50006"/>
    </source>
</evidence>
<feature type="region of interest" description="Disordered" evidence="1">
    <location>
        <begin position="122"/>
        <end position="175"/>
    </location>
</feature>
<feature type="compositionally biased region" description="Basic and acidic residues" evidence="1">
    <location>
        <begin position="548"/>
        <end position="565"/>
    </location>
</feature>
<feature type="compositionally biased region" description="Polar residues" evidence="1">
    <location>
        <begin position="139"/>
        <end position="148"/>
    </location>
</feature>
<feature type="domain" description="FHA" evidence="2">
    <location>
        <begin position="34"/>
        <end position="83"/>
    </location>
</feature>
<feature type="region of interest" description="Disordered" evidence="1">
    <location>
        <begin position="588"/>
        <end position="632"/>
    </location>
</feature>
<feature type="region of interest" description="Disordered" evidence="1">
    <location>
        <begin position="191"/>
        <end position="269"/>
    </location>
</feature>
<feature type="region of interest" description="Disordered" evidence="1">
    <location>
        <begin position="473"/>
        <end position="531"/>
    </location>
</feature>
<feature type="compositionally biased region" description="Acidic residues" evidence="1">
    <location>
        <begin position="343"/>
        <end position="356"/>
    </location>
</feature>
<feature type="compositionally biased region" description="Basic and acidic residues" evidence="1">
    <location>
        <begin position="868"/>
        <end position="891"/>
    </location>
</feature>